<keyword evidence="2" id="KW-1185">Reference proteome</keyword>
<proteinExistence type="predicted"/>
<comment type="caution">
    <text evidence="1">The sequence shown here is derived from an EMBL/GenBank/DDBJ whole genome shotgun (WGS) entry which is preliminary data.</text>
</comment>
<dbReference type="AlphaFoldDB" id="A0A2P6VG81"/>
<accession>A0A2P6VG81</accession>
<dbReference type="STRING" id="554055.A0A2P6VG81"/>
<dbReference type="Gene3D" id="2.60.120.330">
    <property type="entry name" value="B-lactam Antibiotic, Isopenicillin N Synthase, Chain"/>
    <property type="match status" value="1"/>
</dbReference>
<protein>
    <submittedName>
        <fullName evidence="1">2OG-Fe(II) oxygenase family</fullName>
    </submittedName>
</protein>
<dbReference type="EMBL" id="LHPF02000008">
    <property type="protein sequence ID" value="PSC73078.1"/>
    <property type="molecule type" value="Genomic_DNA"/>
</dbReference>
<dbReference type="InterPro" id="IPR027443">
    <property type="entry name" value="IPNS-like_sf"/>
</dbReference>
<dbReference type="Proteomes" id="UP000239649">
    <property type="component" value="Unassembled WGS sequence"/>
</dbReference>
<evidence type="ECO:0000313" key="1">
    <source>
        <dbReference type="EMBL" id="PSC73078.1"/>
    </source>
</evidence>
<reference evidence="1 2" key="1">
    <citation type="journal article" date="2018" name="Plant J.">
        <title>Genome sequences of Chlorella sorokiniana UTEX 1602 and Micractinium conductrix SAG 241.80: implications to maltose excretion by a green alga.</title>
        <authorList>
            <person name="Arriola M.B."/>
            <person name="Velmurugan N."/>
            <person name="Zhang Y."/>
            <person name="Plunkett M.H."/>
            <person name="Hondzo H."/>
            <person name="Barney B.M."/>
        </authorList>
    </citation>
    <scope>NUCLEOTIDE SEQUENCE [LARGE SCALE GENOMIC DNA]</scope>
    <source>
        <strain evidence="1 2">SAG 241.80</strain>
    </source>
</reference>
<organism evidence="1 2">
    <name type="scientific">Micractinium conductrix</name>
    <dbReference type="NCBI Taxonomy" id="554055"/>
    <lineage>
        <taxon>Eukaryota</taxon>
        <taxon>Viridiplantae</taxon>
        <taxon>Chlorophyta</taxon>
        <taxon>core chlorophytes</taxon>
        <taxon>Trebouxiophyceae</taxon>
        <taxon>Chlorellales</taxon>
        <taxon>Chlorellaceae</taxon>
        <taxon>Chlorella clade</taxon>
        <taxon>Micractinium</taxon>
    </lineage>
</organism>
<dbReference type="OrthoDB" id="288590at2759"/>
<dbReference type="SUPFAM" id="SSF51197">
    <property type="entry name" value="Clavaminate synthase-like"/>
    <property type="match status" value="1"/>
</dbReference>
<name>A0A2P6VG81_9CHLO</name>
<gene>
    <name evidence="1" type="ORF">C2E20_3697</name>
</gene>
<evidence type="ECO:0000313" key="2">
    <source>
        <dbReference type="Proteomes" id="UP000239649"/>
    </source>
</evidence>
<sequence>MPNPPWCPPTVDAGALLVAADGASRPAAVIRAAPDGVLVLRNALEAPFDAISDLFDGVTPGRAQRANAAYLAGGSKLVWKDAHGEGRGGPHHHQIADPALAQELGAPLQQALAFFGSARDAYCPLLVAALREATGYEFAEAESRHAFRLVDYTPRQLKAGAGDSVPPRCGAHRDFGPATLIWPGGECSDGLEVRVGGAWRRLPHLPSGSAVFLFGLCTAWRSNDRIRAAEHRVADDPALLGSGGVSPRRLSAVLFVGLCDSAELAPALVSPGERPRYRTKLAGEVQPTVRRKWSWREGSVTEEEARAEAEERSRFESQEALIAALYKL</sequence>